<keyword evidence="4 5" id="KW-0342">GTP-binding</keyword>
<dbReference type="HAMAP" id="MF_00900">
    <property type="entry name" value="GTPase_HflX"/>
    <property type="match status" value="1"/>
</dbReference>
<dbReference type="Pfam" id="PF13167">
    <property type="entry name" value="GTP-bdg_N"/>
    <property type="match status" value="1"/>
</dbReference>
<keyword evidence="3" id="KW-0460">Magnesium</keyword>
<comment type="function">
    <text evidence="5">GTPase that associates with the 50S ribosomal subunit and may have a role during protein synthesis or ribosome biogenesis.</text>
</comment>
<dbReference type="NCBIfam" id="TIGR00231">
    <property type="entry name" value="small_GTP"/>
    <property type="match status" value="1"/>
</dbReference>
<proteinExistence type="inferred from homology"/>
<sequence length="420" mass="46358">MAEMFDNTIKKDRVLLAAVDTGSYDVELSLDELEELTETAGGEVIARVTQKRPSFDSGTCIGSGRLEEMAEICRNENIDRIVFDCELTATQIRNIEDVCGVFTIDRTMLILDIFAQRATTREGRLQVEIAQNKYRLPRLAGMGTNMSRLGGGIGTRGPGESKLETDKRHIRTRIAALSDELKEIEKRRGLMRKRRKKDGVLTAAIVGYTNVGKSTLLNYLTEAGVLAENKLFATLETTSRAIELPDGRSVTLIDTVGLIRRLPHQLVEAFKSTLEEAASADVIIHMCDASADDCEEQAKVTLELLKELGCEGIPVVTVFNKCDKVPYINELDTSGEAVKISAKNGTGIDSLLAAIQRALPENSVRCRLLLPFDKAGLVNTIRQEGRIFSEDYTAEGIVLDALVDIKVYHLVESYKVKSEE</sequence>
<dbReference type="Gene3D" id="3.40.50.300">
    <property type="entry name" value="P-loop containing nucleotide triphosphate hydrolases"/>
    <property type="match status" value="1"/>
</dbReference>
<dbReference type="PANTHER" id="PTHR10229:SF0">
    <property type="entry name" value="GTP-BINDING PROTEIN 6-RELATED"/>
    <property type="match status" value="1"/>
</dbReference>
<evidence type="ECO:0000259" key="7">
    <source>
        <dbReference type="PROSITE" id="PS51705"/>
    </source>
</evidence>
<dbReference type="Proteomes" id="UP000027600">
    <property type="component" value="Chromosome I"/>
</dbReference>
<evidence type="ECO:0000313" key="9">
    <source>
        <dbReference type="Proteomes" id="UP000027600"/>
    </source>
</evidence>
<protein>
    <recommendedName>
        <fullName evidence="5">GTPase HflX</fullName>
    </recommendedName>
    <alternativeName>
        <fullName evidence="5">GTP-binding protein HflX</fullName>
    </alternativeName>
</protein>
<dbReference type="SUPFAM" id="SSF52540">
    <property type="entry name" value="P-loop containing nucleoside triphosphate hydrolases"/>
    <property type="match status" value="1"/>
</dbReference>
<name>A0ABP1WJG6_9FIRM</name>
<gene>
    <name evidence="5" type="primary">hflX</name>
    <name evidence="8" type="ORF">RBI_I00837</name>
</gene>
<evidence type="ECO:0000256" key="4">
    <source>
        <dbReference type="ARBA" id="ARBA00023134"/>
    </source>
</evidence>
<dbReference type="InterPro" id="IPR030394">
    <property type="entry name" value="G_HFLX_dom"/>
</dbReference>
<dbReference type="PANTHER" id="PTHR10229">
    <property type="entry name" value="GTP-BINDING PROTEIN HFLX"/>
    <property type="match status" value="1"/>
</dbReference>
<dbReference type="InterPro" id="IPR005225">
    <property type="entry name" value="Small_GTP-bd"/>
</dbReference>
<dbReference type="Pfam" id="PF16360">
    <property type="entry name" value="GTP-bdg_M"/>
    <property type="match status" value="1"/>
</dbReference>
<dbReference type="InterPro" id="IPR032305">
    <property type="entry name" value="GTP-bd_M"/>
</dbReference>
<organism evidence="8 9">
    <name type="scientific">Ruminococcus bicirculans</name>
    <name type="common">ex Wegman et al. 2014</name>
    <dbReference type="NCBI Taxonomy" id="1160721"/>
    <lineage>
        <taxon>Bacteria</taxon>
        <taxon>Bacillati</taxon>
        <taxon>Bacillota</taxon>
        <taxon>Clostridia</taxon>
        <taxon>Eubacteriales</taxon>
        <taxon>Oscillospiraceae</taxon>
        <taxon>Ruminococcus</taxon>
    </lineage>
</organism>
<dbReference type="CDD" id="cd01878">
    <property type="entry name" value="HflX"/>
    <property type="match status" value="1"/>
</dbReference>
<evidence type="ECO:0000256" key="2">
    <source>
        <dbReference type="ARBA" id="ARBA00022741"/>
    </source>
</evidence>
<evidence type="ECO:0000256" key="6">
    <source>
        <dbReference type="SAM" id="Coils"/>
    </source>
</evidence>
<evidence type="ECO:0000256" key="1">
    <source>
        <dbReference type="ARBA" id="ARBA00022723"/>
    </source>
</evidence>
<evidence type="ECO:0000256" key="5">
    <source>
        <dbReference type="HAMAP-Rule" id="MF_00900"/>
    </source>
</evidence>
<dbReference type="InterPro" id="IPR006073">
    <property type="entry name" value="GTP-bd"/>
</dbReference>
<evidence type="ECO:0000313" key="8">
    <source>
        <dbReference type="EMBL" id="CCO04559.1"/>
    </source>
</evidence>
<feature type="domain" description="Hflx-type G" evidence="7">
    <location>
        <begin position="201"/>
        <end position="363"/>
    </location>
</feature>
<dbReference type="PIRSF" id="PIRSF006809">
    <property type="entry name" value="GTP-binding_hflX_prd"/>
    <property type="match status" value="1"/>
</dbReference>
<dbReference type="Gene3D" id="3.40.50.11060">
    <property type="entry name" value="GTPase HflX, N-terminal domain"/>
    <property type="match status" value="1"/>
</dbReference>
<dbReference type="InterPro" id="IPR042108">
    <property type="entry name" value="GTPase_HflX_N_sf"/>
</dbReference>
<keyword evidence="9" id="KW-1185">Reference proteome</keyword>
<keyword evidence="2 5" id="KW-0547">Nucleotide-binding</keyword>
<dbReference type="PROSITE" id="PS51705">
    <property type="entry name" value="G_HFLX"/>
    <property type="match status" value="1"/>
</dbReference>
<accession>A0ABP1WJG6</accession>
<comment type="similarity">
    <text evidence="5">Belongs to the TRAFAC class OBG-HflX-like GTPase superfamily. HflX GTPase family.</text>
</comment>
<keyword evidence="6" id="KW-0175">Coiled coil</keyword>
<dbReference type="NCBIfam" id="TIGR03156">
    <property type="entry name" value="GTP_HflX"/>
    <property type="match status" value="1"/>
</dbReference>
<feature type="coiled-coil region" evidence="6">
    <location>
        <begin position="167"/>
        <end position="194"/>
    </location>
</feature>
<dbReference type="InterPro" id="IPR025121">
    <property type="entry name" value="GTPase_HflX_N"/>
</dbReference>
<evidence type="ECO:0000256" key="3">
    <source>
        <dbReference type="ARBA" id="ARBA00022842"/>
    </source>
</evidence>
<keyword evidence="5" id="KW-0963">Cytoplasm</keyword>
<dbReference type="EMBL" id="HF545616">
    <property type="protein sequence ID" value="CCO04559.1"/>
    <property type="molecule type" value="Genomic_DNA"/>
</dbReference>
<comment type="subunit">
    <text evidence="5">Monomer. Associates with the 50S ribosomal subunit.</text>
</comment>
<comment type="subcellular location">
    <subcellularLocation>
        <location evidence="5">Cytoplasm</location>
    </subcellularLocation>
    <text evidence="5">May associate with membranes.</text>
</comment>
<dbReference type="Pfam" id="PF01926">
    <property type="entry name" value="MMR_HSR1"/>
    <property type="match status" value="1"/>
</dbReference>
<reference evidence="8 9" key="1">
    <citation type="journal article" date="2014" name="Int. J. Syst. Evol. Microbiol.">
        <title>Complete genome of a new Firmicutes species belonging to the dominant human colonic microbiota ('Ruminococcus bicirculans') reveals two chromosomes and a selective capacity to utilize plant glucans.</title>
        <authorList>
            <consortium name="NISC Comparative Sequencing Program"/>
            <person name="Wegmann U."/>
            <person name="Louis P."/>
            <person name="Goesmann A."/>
            <person name="Henrissat B."/>
            <person name="Duncan S.H."/>
            <person name="Flint H.J."/>
        </authorList>
    </citation>
    <scope>NUCLEOTIDE SEQUENCE [LARGE SCALE GENOMIC DNA]</scope>
    <source>
        <strain evidence="8 9">80/3</strain>
    </source>
</reference>
<dbReference type="Gene3D" id="6.10.250.2860">
    <property type="match status" value="1"/>
</dbReference>
<dbReference type="InterPro" id="IPR027417">
    <property type="entry name" value="P-loop_NTPase"/>
</dbReference>
<dbReference type="PRINTS" id="PR00326">
    <property type="entry name" value="GTP1OBG"/>
</dbReference>
<keyword evidence="1" id="KW-0479">Metal-binding</keyword>
<dbReference type="InterPro" id="IPR016496">
    <property type="entry name" value="GTPase_HflX"/>
</dbReference>